<feature type="transmembrane region" description="Helical" evidence="1">
    <location>
        <begin position="61"/>
        <end position="79"/>
    </location>
</feature>
<dbReference type="Proteomes" id="UP000664369">
    <property type="component" value="Unassembled WGS sequence"/>
</dbReference>
<evidence type="ECO:0008006" key="4">
    <source>
        <dbReference type="Google" id="ProtNLM"/>
    </source>
</evidence>
<organism evidence="2 3">
    <name type="scientific">Hymenobacter negativus</name>
    <dbReference type="NCBI Taxonomy" id="2795026"/>
    <lineage>
        <taxon>Bacteria</taxon>
        <taxon>Pseudomonadati</taxon>
        <taxon>Bacteroidota</taxon>
        <taxon>Cytophagia</taxon>
        <taxon>Cytophagales</taxon>
        <taxon>Hymenobacteraceae</taxon>
        <taxon>Hymenobacter</taxon>
    </lineage>
</organism>
<sequence>MLRHPLFLSSALLAGCAQLSKRWLHWPLPAWLTSYLSDILFLPLTLSLALAAHQLLYGRQATLPGSWVLAAWAVVALWFEGLLPRWSATAVADPFDVLAYAAGALLFQRWLNKPA</sequence>
<keyword evidence="1" id="KW-0472">Membrane</keyword>
<keyword evidence="1" id="KW-1133">Transmembrane helix</keyword>
<accession>A0ABS3QMC9</accession>
<evidence type="ECO:0000313" key="2">
    <source>
        <dbReference type="EMBL" id="MBO2012421.1"/>
    </source>
</evidence>
<keyword evidence="1" id="KW-0812">Transmembrane</keyword>
<dbReference type="RefSeq" id="WP_208178160.1">
    <property type="nucleotide sequence ID" value="NZ_JAGETZ010000017.1"/>
</dbReference>
<keyword evidence="3" id="KW-1185">Reference proteome</keyword>
<feature type="transmembrane region" description="Helical" evidence="1">
    <location>
        <begin position="32"/>
        <end position="52"/>
    </location>
</feature>
<dbReference type="PROSITE" id="PS51257">
    <property type="entry name" value="PROKAR_LIPOPROTEIN"/>
    <property type="match status" value="1"/>
</dbReference>
<comment type="caution">
    <text evidence="2">The sequence shown here is derived from an EMBL/GenBank/DDBJ whole genome shotgun (WGS) entry which is preliminary data.</text>
</comment>
<reference evidence="2 3" key="1">
    <citation type="submission" date="2021-03" db="EMBL/GenBank/DDBJ databases">
        <authorList>
            <person name="Kim M.K."/>
        </authorList>
    </citation>
    <scope>NUCLEOTIDE SEQUENCE [LARGE SCALE GENOMIC DNA]</scope>
    <source>
        <strain evidence="2 3">BT442</strain>
    </source>
</reference>
<proteinExistence type="predicted"/>
<dbReference type="EMBL" id="JAGETZ010000017">
    <property type="protein sequence ID" value="MBO2012421.1"/>
    <property type="molecule type" value="Genomic_DNA"/>
</dbReference>
<evidence type="ECO:0000313" key="3">
    <source>
        <dbReference type="Proteomes" id="UP000664369"/>
    </source>
</evidence>
<evidence type="ECO:0000256" key="1">
    <source>
        <dbReference type="SAM" id="Phobius"/>
    </source>
</evidence>
<gene>
    <name evidence="2" type="ORF">J4E00_25390</name>
</gene>
<name>A0ABS3QMC9_9BACT</name>
<protein>
    <recommendedName>
        <fullName evidence="4">Magnesium citrate secondary transporter</fullName>
    </recommendedName>
</protein>